<evidence type="ECO:0000256" key="8">
    <source>
        <dbReference type="ARBA" id="ARBA00023163"/>
    </source>
</evidence>
<keyword evidence="3" id="KW-0963">Cytoplasm</keyword>
<dbReference type="InterPro" id="IPR018866">
    <property type="entry name" value="Znf-4CXXC_R1"/>
</dbReference>
<keyword evidence="9" id="KW-0539">Nucleus</keyword>
<dbReference type="Pfam" id="PF10497">
    <property type="entry name" value="zf-4CXXC_R1"/>
    <property type="match status" value="1"/>
</dbReference>
<evidence type="ECO:0000256" key="9">
    <source>
        <dbReference type="ARBA" id="ARBA00023242"/>
    </source>
</evidence>
<keyword evidence="6" id="KW-0832">Ubl conjugation</keyword>
<feature type="compositionally biased region" description="Basic and acidic residues" evidence="10">
    <location>
        <begin position="103"/>
        <end position="118"/>
    </location>
</feature>
<feature type="domain" description="Zinc-finger" evidence="11">
    <location>
        <begin position="158"/>
        <end position="254"/>
    </location>
</feature>
<proteinExistence type="predicted"/>
<dbReference type="GO" id="GO:0005634">
    <property type="term" value="C:nucleus"/>
    <property type="evidence" value="ECO:0007669"/>
    <property type="project" value="UniProtKB-SubCell"/>
</dbReference>
<evidence type="ECO:0000313" key="12">
    <source>
        <dbReference type="EMBL" id="KAK8949645.1"/>
    </source>
</evidence>
<dbReference type="AlphaFoldDB" id="A0AAP0BTJ4"/>
<evidence type="ECO:0000256" key="4">
    <source>
        <dbReference type="ARBA" id="ARBA00022499"/>
    </source>
</evidence>
<dbReference type="PANTHER" id="PTHR31169">
    <property type="entry name" value="OS05G0300700 PROTEIN"/>
    <property type="match status" value="1"/>
</dbReference>
<accession>A0AAP0BTJ4</accession>
<keyword evidence="13" id="KW-1185">Reference proteome</keyword>
<feature type="region of interest" description="Disordered" evidence="10">
    <location>
        <begin position="264"/>
        <end position="298"/>
    </location>
</feature>
<evidence type="ECO:0000256" key="5">
    <source>
        <dbReference type="ARBA" id="ARBA00022553"/>
    </source>
</evidence>
<evidence type="ECO:0000256" key="10">
    <source>
        <dbReference type="SAM" id="MobiDB-lite"/>
    </source>
</evidence>
<evidence type="ECO:0000256" key="1">
    <source>
        <dbReference type="ARBA" id="ARBA00004123"/>
    </source>
</evidence>
<keyword evidence="8" id="KW-0804">Transcription</keyword>
<comment type="subcellular location">
    <subcellularLocation>
        <location evidence="2">Cytoplasm</location>
    </subcellularLocation>
    <subcellularLocation>
        <location evidence="1">Nucleus</location>
    </subcellularLocation>
</comment>
<evidence type="ECO:0000256" key="6">
    <source>
        <dbReference type="ARBA" id="ARBA00022843"/>
    </source>
</evidence>
<comment type="caution">
    <text evidence="12">The sequence shown here is derived from an EMBL/GenBank/DDBJ whole genome shotgun (WGS) entry which is preliminary data.</text>
</comment>
<keyword evidence="7" id="KW-0805">Transcription regulation</keyword>
<evidence type="ECO:0000256" key="2">
    <source>
        <dbReference type="ARBA" id="ARBA00004496"/>
    </source>
</evidence>
<dbReference type="InterPro" id="IPR040221">
    <property type="entry name" value="CDCA7/CDA7L"/>
</dbReference>
<dbReference type="GO" id="GO:0005737">
    <property type="term" value="C:cytoplasm"/>
    <property type="evidence" value="ECO:0007669"/>
    <property type="project" value="UniProtKB-SubCell"/>
</dbReference>
<protein>
    <recommendedName>
        <fullName evidence="11">Zinc-finger domain-containing protein</fullName>
    </recommendedName>
</protein>
<dbReference type="EMBL" id="JBBWWQ010000004">
    <property type="protein sequence ID" value="KAK8949645.1"/>
    <property type="molecule type" value="Genomic_DNA"/>
</dbReference>
<evidence type="ECO:0000256" key="3">
    <source>
        <dbReference type="ARBA" id="ARBA00022490"/>
    </source>
</evidence>
<keyword evidence="4" id="KW-1017">Isopeptide bond</keyword>
<dbReference type="PANTHER" id="PTHR31169:SF23">
    <property type="entry name" value="OS03G0572250 PROTEIN"/>
    <property type="match status" value="1"/>
</dbReference>
<name>A0AAP0BTJ4_9ASPA</name>
<sequence length="457" mass="51289">MLTTRKRPLPAAVEGGGDATASVYENSRSERIKENMERMKKLGILKLSLNLKSECRRNSRIKPVCAPRTGSPSAYGKLPSPAPPPRRSSRLQNVAPIQYSETRSGRDDKSMADDRSDWVGDGPSDEIYTEEHEKLLGSCEMGWNLFVDGYDNSGKRIYDQVRGKTCHQCRQKTLGRRTSCIKCNLVQGQFCGDCLYMRYGENVLEVQKNPNWTCPVCRGICNCSLCRVKKGWAPTGALYKRVKSHGYKSVAHFLVLTKRGKSADMKSSEPPFPTKVHGSTNVNLDGKPKTIEEEEDDEEVELAVKPETLEEEVDEVKLALKLETLEEKDKGKFVFKLETLKEEEEDKGELVAKPETLKDEEDKGELSVKLETGEDKGILAVKLQAVKEEVKGELAVNLETNEKGEFTVKLETREEDKGILALKLQAVKEEEGKGELAVKLETKRRGICCEIGDTRRR</sequence>
<reference evidence="12 13" key="1">
    <citation type="journal article" date="2022" name="Nat. Plants">
        <title>Genomes of leafy and leafless Platanthera orchids illuminate the evolution of mycoheterotrophy.</title>
        <authorList>
            <person name="Li M.H."/>
            <person name="Liu K.W."/>
            <person name="Li Z."/>
            <person name="Lu H.C."/>
            <person name="Ye Q.L."/>
            <person name="Zhang D."/>
            <person name="Wang J.Y."/>
            <person name="Li Y.F."/>
            <person name="Zhong Z.M."/>
            <person name="Liu X."/>
            <person name="Yu X."/>
            <person name="Liu D.K."/>
            <person name="Tu X.D."/>
            <person name="Liu B."/>
            <person name="Hao Y."/>
            <person name="Liao X.Y."/>
            <person name="Jiang Y.T."/>
            <person name="Sun W.H."/>
            <person name="Chen J."/>
            <person name="Chen Y.Q."/>
            <person name="Ai Y."/>
            <person name="Zhai J.W."/>
            <person name="Wu S.S."/>
            <person name="Zhou Z."/>
            <person name="Hsiao Y.Y."/>
            <person name="Wu W.L."/>
            <person name="Chen Y.Y."/>
            <person name="Lin Y.F."/>
            <person name="Hsu J.L."/>
            <person name="Li C.Y."/>
            <person name="Wang Z.W."/>
            <person name="Zhao X."/>
            <person name="Zhong W.Y."/>
            <person name="Ma X.K."/>
            <person name="Ma L."/>
            <person name="Huang J."/>
            <person name="Chen G.Z."/>
            <person name="Huang M.Z."/>
            <person name="Huang L."/>
            <person name="Peng D.H."/>
            <person name="Luo Y.B."/>
            <person name="Zou S.Q."/>
            <person name="Chen S.P."/>
            <person name="Lan S."/>
            <person name="Tsai W.C."/>
            <person name="Van de Peer Y."/>
            <person name="Liu Z.J."/>
        </authorList>
    </citation>
    <scope>NUCLEOTIDE SEQUENCE [LARGE SCALE GENOMIC DNA]</scope>
    <source>
        <strain evidence="12">Lor287</strain>
    </source>
</reference>
<evidence type="ECO:0000256" key="7">
    <source>
        <dbReference type="ARBA" id="ARBA00023015"/>
    </source>
</evidence>
<dbReference type="GO" id="GO:0006355">
    <property type="term" value="P:regulation of DNA-templated transcription"/>
    <property type="evidence" value="ECO:0007669"/>
    <property type="project" value="InterPro"/>
</dbReference>
<evidence type="ECO:0000313" key="13">
    <source>
        <dbReference type="Proteomes" id="UP001418222"/>
    </source>
</evidence>
<evidence type="ECO:0000259" key="11">
    <source>
        <dbReference type="Pfam" id="PF10497"/>
    </source>
</evidence>
<gene>
    <name evidence="12" type="ORF">KSP39_PZI005933</name>
</gene>
<keyword evidence="5" id="KW-0597">Phosphoprotein</keyword>
<dbReference type="Proteomes" id="UP001418222">
    <property type="component" value="Unassembled WGS sequence"/>
</dbReference>
<feature type="region of interest" description="Disordered" evidence="10">
    <location>
        <begin position="62"/>
        <end position="124"/>
    </location>
</feature>
<organism evidence="12 13">
    <name type="scientific">Platanthera zijinensis</name>
    <dbReference type="NCBI Taxonomy" id="2320716"/>
    <lineage>
        <taxon>Eukaryota</taxon>
        <taxon>Viridiplantae</taxon>
        <taxon>Streptophyta</taxon>
        <taxon>Embryophyta</taxon>
        <taxon>Tracheophyta</taxon>
        <taxon>Spermatophyta</taxon>
        <taxon>Magnoliopsida</taxon>
        <taxon>Liliopsida</taxon>
        <taxon>Asparagales</taxon>
        <taxon>Orchidaceae</taxon>
        <taxon>Orchidoideae</taxon>
        <taxon>Orchideae</taxon>
        <taxon>Orchidinae</taxon>
        <taxon>Platanthera</taxon>
    </lineage>
</organism>